<dbReference type="AlphaFoldDB" id="A0A495XLJ1"/>
<comment type="caution">
    <text evidence="3">The sequence shown here is derived from an EMBL/GenBank/DDBJ whole genome shotgun (WGS) entry which is preliminary data.</text>
</comment>
<dbReference type="OrthoDB" id="287565at2"/>
<evidence type="ECO:0000313" key="4">
    <source>
        <dbReference type="Proteomes" id="UP000272729"/>
    </source>
</evidence>
<evidence type="ECO:0000259" key="2">
    <source>
        <dbReference type="Pfam" id="PF08327"/>
    </source>
</evidence>
<protein>
    <submittedName>
        <fullName evidence="3">Uncharacterized protein YndB with AHSA1/START domain</fullName>
    </submittedName>
</protein>
<feature type="domain" description="Activator of Hsp90 ATPase homologue 1/2-like C-terminal" evidence="2">
    <location>
        <begin position="13"/>
        <end position="132"/>
    </location>
</feature>
<organism evidence="3 4">
    <name type="scientific">Saccharothrix variisporea</name>
    <dbReference type="NCBI Taxonomy" id="543527"/>
    <lineage>
        <taxon>Bacteria</taxon>
        <taxon>Bacillati</taxon>
        <taxon>Actinomycetota</taxon>
        <taxon>Actinomycetes</taxon>
        <taxon>Pseudonocardiales</taxon>
        <taxon>Pseudonocardiaceae</taxon>
        <taxon>Saccharothrix</taxon>
    </lineage>
</organism>
<dbReference type="InterPro" id="IPR023393">
    <property type="entry name" value="START-like_dom_sf"/>
</dbReference>
<evidence type="ECO:0000313" key="3">
    <source>
        <dbReference type="EMBL" id="RKT73333.1"/>
    </source>
</evidence>
<comment type="similarity">
    <text evidence="1">Belongs to the AHA1 family.</text>
</comment>
<dbReference type="RefSeq" id="WP_121227030.1">
    <property type="nucleotide sequence ID" value="NZ_JBIUBA010000084.1"/>
</dbReference>
<dbReference type="InterPro" id="IPR013538">
    <property type="entry name" value="ASHA1/2-like_C"/>
</dbReference>
<sequence length="155" mass="17407">MSSFTTAYTVAQTPAEVFNAVTNVCGWWSQDVEGPTDEPGAEFTYHYQALHRCRIRITELTPRTISWQVLENHFAFTEDQTEWAGTTITFDITETPEGTRLTFTHHGLLPAHECYTVCDNAWRFYIGTSLHNLITTGQGNPNTGETNHVPPLASV</sequence>
<proteinExistence type="inferred from homology"/>
<accession>A0A495XLJ1</accession>
<name>A0A495XLJ1_9PSEU</name>
<reference evidence="3 4" key="1">
    <citation type="submission" date="2018-10" db="EMBL/GenBank/DDBJ databases">
        <title>Sequencing the genomes of 1000 actinobacteria strains.</title>
        <authorList>
            <person name="Klenk H.-P."/>
        </authorList>
    </citation>
    <scope>NUCLEOTIDE SEQUENCE [LARGE SCALE GENOMIC DNA]</scope>
    <source>
        <strain evidence="3 4">DSM 43911</strain>
    </source>
</reference>
<dbReference type="Gene3D" id="3.30.530.20">
    <property type="match status" value="1"/>
</dbReference>
<evidence type="ECO:0000256" key="1">
    <source>
        <dbReference type="ARBA" id="ARBA00006817"/>
    </source>
</evidence>
<keyword evidence="4" id="KW-1185">Reference proteome</keyword>
<dbReference type="Proteomes" id="UP000272729">
    <property type="component" value="Unassembled WGS sequence"/>
</dbReference>
<gene>
    <name evidence="3" type="ORF">DFJ66_6663</name>
</gene>
<dbReference type="Pfam" id="PF08327">
    <property type="entry name" value="AHSA1"/>
    <property type="match status" value="1"/>
</dbReference>
<dbReference type="SUPFAM" id="SSF55961">
    <property type="entry name" value="Bet v1-like"/>
    <property type="match status" value="1"/>
</dbReference>
<dbReference type="EMBL" id="RBXR01000001">
    <property type="protein sequence ID" value="RKT73333.1"/>
    <property type="molecule type" value="Genomic_DNA"/>
</dbReference>
<dbReference type="CDD" id="cd07814">
    <property type="entry name" value="SRPBCC_CalC_Aha1-like"/>
    <property type="match status" value="1"/>
</dbReference>